<keyword evidence="2" id="KW-1185">Reference proteome</keyword>
<dbReference type="Proteomes" id="UP000653644">
    <property type="component" value="Unassembled WGS sequence"/>
</dbReference>
<comment type="caution">
    <text evidence="1">The sequence shown here is derived from an EMBL/GenBank/DDBJ whole genome shotgun (WGS) entry which is preliminary data.</text>
</comment>
<protein>
    <submittedName>
        <fullName evidence="1">Uncharacterized protein</fullName>
    </submittedName>
</protein>
<proteinExistence type="predicted"/>
<accession>A0ABQ3DCT6</accession>
<organism evidence="1 2">
    <name type="scientific">Streptomyces canarius</name>
    <dbReference type="NCBI Taxonomy" id="285453"/>
    <lineage>
        <taxon>Bacteria</taxon>
        <taxon>Bacillati</taxon>
        <taxon>Actinomycetota</taxon>
        <taxon>Actinomycetes</taxon>
        <taxon>Kitasatosporales</taxon>
        <taxon>Streptomycetaceae</taxon>
        <taxon>Streptomyces</taxon>
    </lineage>
</organism>
<sequence>MYAGVARLVALGTDVAHGVPGVTAGETDVGRWLKWLRDHVVYDSFTLSAATVFREGVSRA</sequence>
<gene>
    <name evidence="1" type="ORF">GCM10010345_91790</name>
</gene>
<evidence type="ECO:0000313" key="1">
    <source>
        <dbReference type="EMBL" id="GHA75119.1"/>
    </source>
</evidence>
<evidence type="ECO:0000313" key="2">
    <source>
        <dbReference type="Proteomes" id="UP000653644"/>
    </source>
</evidence>
<name>A0ABQ3DCT6_9ACTN</name>
<dbReference type="EMBL" id="BMVN01000102">
    <property type="protein sequence ID" value="GHA75119.1"/>
    <property type="molecule type" value="Genomic_DNA"/>
</dbReference>
<reference evidence="2" key="1">
    <citation type="journal article" date="2019" name="Int. J. Syst. Evol. Microbiol.">
        <title>The Global Catalogue of Microorganisms (GCM) 10K type strain sequencing project: providing services to taxonomists for standard genome sequencing and annotation.</title>
        <authorList>
            <consortium name="The Broad Institute Genomics Platform"/>
            <consortium name="The Broad Institute Genome Sequencing Center for Infectious Disease"/>
            <person name="Wu L."/>
            <person name="Ma J."/>
        </authorList>
    </citation>
    <scope>NUCLEOTIDE SEQUENCE [LARGE SCALE GENOMIC DNA]</scope>
    <source>
        <strain evidence="2">JCM 4733</strain>
    </source>
</reference>